<dbReference type="Pfam" id="PF01895">
    <property type="entry name" value="PhoU"/>
    <property type="match status" value="2"/>
</dbReference>
<comment type="function">
    <text evidence="7">Plays a role in the regulation of phosphate uptake.</text>
</comment>
<comment type="similarity">
    <text evidence="2 7">Belongs to the PhoU family.</text>
</comment>
<evidence type="ECO:0000256" key="6">
    <source>
        <dbReference type="ARBA" id="ARBA00022592"/>
    </source>
</evidence>
<reference evidence="9" key="1">
    <citation type="journal article" date="2020" name="mSystems">
        <title>Genome- and Community-Level Interaction Insights into Carbon Utilization and Element Cycling Functions of Hydrothermarchaeota in Hydrothermal Sediment.</title>
        <authorList>
            <person name="Zhou Z."/>
            <person name="Liu Y."/>
            <person name="Xu W."/>
            <person name="Pan J."/>
            <person name="Luo Z.H."/>
            <person name="Li M."/>
        </authorList>
    </citation>
    <scope>NUCLEOTIDE SEQUENCE [LARGE SCALE GENOMIC DNA]</scope>
    <source>
        <strain evidence="9">SpSt-876</strain>
    </source>
</reference>
<evidence type="ECO:0000256" key="7">
    <source>
        <dbReference type="PIRNR" id="PIRNR003107"/>
    </source>
</evidence>
<name>A0A7C6A886_UNCW3</name>
<evidence type="ECO:0000256" key="5">
    <source>
        <dbReference type="ARBA" id="ARBA00022490"/>
    </source>
</evidence>
<evidence type="ECO:0000256" key="2">
    <source>
        <dbReference type="ARBA" id="ARBA00008107"/>
    </source>
</evidence>
<dbReference type="InterPro" id="IPR038078">
    <property type="entry name" value="PhoU-like_sf"/>
</dbReference>
<dbReference type="GO" id="GO:0005737">
    <property type="term" value="C:cytoplasm"/>
    <property type="evidence" value="ECO:0007669"/>
    <property type="project" value="UniProtKB-SubCell"/>
</dbReference>
<dbReference type="PIRSF" id="PIRSF003107">
    <property type="entry name" value="PhoU"/>
    <property type="match status" value="1"/>
</dbReference>
<dbReference type="InterPro" id="IPR026022">
    <property type="entry name" value="PhoU_dom"/>
</dbReference>
<dbReference type="Gene3D" id="1.20.58.220">
    <property type="entry name" value="Phosphate transport system protein phou homolog 2, domain 2"/>
    <property type="match status" value="1"/>
</dbReference>
<dbReference type="AlphaFoldDB" id="A0A7C6A886"/>
<organism evidence="9">
    <name type="scientific">candidate division WOR-3 bacterium</name>
    <dbReference type="NCBI Taxonomy" id="2052148"/>
    <lineage>
        <taxon>Bacteria</taxon>
        <taxon>Bacteria division WOR-3</taxon>
    </lineage>
</organism>
<feature type="domain" description="PhoU" evidence="8">
    <location>
        <begin position="118"/>
        <end position="203"/>
    </location>
</feature>
<dbReference type="GO" id="GO:0030643">
    <property type="term" value="P:intracellular phosphate ion homeostasis"/>
    <property type="evidence" value="ECO:0007669"/>
    <property type="project" value="InterPro"/>
</dbReference>
<evidence type="ECO:0000256" key="3">
    <source>
        <dbReference type="ARBA" id="ARBA00011738"/>
    </source>
</evidence>
<keyword evidence="6 7" id="KW-0592">Phosphate transport</keyword>
<dbReference type="PANTHER" id="PTHR42930">
    <property type="entry name" value="PHOSPHATE-SPECIFIC TRANSPORT SYSTEM ACCESSORY PROTEIN PHOU"/>
    <property type="match status" value="1"/>
</dbReference>
<dbReference type="GO" id="GO:0006817">
    <property type="term" value="P:phosphate ion transport"/>
    <property type="evidence" value="ECO:0007669"/>
    <property type="project" value="UniProtKB-KW"/>
</dbReference>
<gene>
    <name evidence="9" type="primary">phoU</name>
    <name evidence="9" type="ORF">ENW73_01790</name>
</gene>
<accession>A0A7C6A886</accession>
<dbReference type="InterPro" id="IPR028366">
    <property type="entry name" value="PhoU"/>
</dbReference>
<evidence type="ECO:0000313" key="9">
    <source>
        <dbReference type="EMBL" id="HHS51585.1"/>
    </source>
</evidence>
<dbReference type="GO" id="GO:0045936">
    <property type="term" value="P:negative regulation of phosphate metabolic process"/>
    <property type="evidence" value="ECO:0007669"/>
    <property type="project" value="InterPro"/>
</dbReference>
<keyword evidence="5 7" id="KW-0963">Cytoplasm</keyword>
<dbReference type="EMBL" id="DTLI01000041">
    <property type="protein sequence ID" value="HHS51585.1"/>
    <property type="molecule type" value="Genomic_DNA"/>
</dbReference>
<dbReference type="NCBIfam" id="TIGR02135">
    <property type="entry name" value="phoU_full"/>
    <property type="match status" value="1"/>
</dbReference>
<evidence type="ECO:0000256" key="1">
    <source>
        <dbReference type="ARBA" id="ARBA00004496"/>
    </source>
</evidence>
<dbReference type="SUPFAM" id="SSF109755">
    <property type="entry name" value="PhoU-like"/>
    <property type="match status" value="1"/>
</dbReference>
<evidence type="ECO:0000256" key="4">
    <source>
        <dbReference type="ARBA" id="ARBA00022448"/>
    </source>
</evidence>
<evidence type="ECO:0000259" key="8">
    <source>
        <dbReference type="Pfam" id="PF01895"/>
    </source>
</evidence>
<comment type="caution">
    <text evidence="9">The sequence shown here is derived from an EMBL/GenBank/DDBJ whole genome shotgun (WGS) entry which is preliminary data.</text>
</comment>
<dbReference type="FunFam" id="1.20.58.220:FF:000004">
    <property type="entry name" value="Phosphate-specific transport system accessory protein PhoU"/>
    <property type="match status" value="1"/>
</dbReference>
<protein>
    <recommendedName>
        <fullName evidence="7">Phosphate-specific transport system accessory protein PhoU</fullName>
    </recommendedName>
</protein>
<dbReference type="PANTHER" id="PTHR42930:SF3">
    <property type="entry name" value="PHOSPHATE-SPECIFIC TRANSPORT SYSTEM ACCESSORY PROTEIN PHOU"/>
    <property type="match status" value="1"/>
</dbReference>
<comment type="subunit">
    <text evidence="3 7">Homodimer.</text>
</comment>
<keyword evidence="4 7" id="KW-0813">Transport</keyword>
<feature type="domain" description="PhoU" evidence="8">
    <location>
        <begin position="15"/>
        <end position="101"/>
    </location>
</feature>
<comment type="subcellular location">
    <subcellularLocation>
        <location evidence="1 7">Cytoplasm</location>
    </subcellularLocation>
</comment>
<proteinExistence type="inferred from homology"/>
<sequence length="217" mass="24722">MILAQKLTEYKQKLIEYANLIENMLDKSLKGLIYREQTWLLDIIENDEPKANNFEIELESIGTILIAQYGPVAKDLRTILMVLKINNDLERIGDHIVNITESSQFLIAQPRIKPLANIAKMGDGAIKMLRDSINAFIQENTELANQVCVEDSTIDELMKQVIRELIPLMSASPRTIETSLHLIRVAHNLERIADLSINISEDVIFLVEGRAVKHRHI</sequence>